<protein>
    <submittedName>
        <fullName evidence="2">Uncharacterized protein</fullName>
    </submittedName>
</protein>
<dbReference type="AlphaFoldDB" id="A0A1B6DH52"/>
<dbReference type="EMBL" id="GEDC01012310">
    <property type="protein sequence ID" value="JAS24988.1"/>
    <property type="molecule type" value="Transcribed_RNA"/>
</dbReference>
<accession>A0A1B6DH52</accession>
<organism evidence="2">
    <name type="scientific">Clastoptera arizonana</name>
    <name type="common">Arizona spittle bug</name>
    <dbReference type="NCBI Taxonomy" id="38151"/>
    <lineage>
        <taxon>Eukaryota</taxon>
        <taxon>Metazoa</taxon>
        <taxon>Ecdysozoa</taxon>
        <taxon>Arthropoda</taxon>
        <taxon>Hexapoda</taxon>
        <taxon>Insecta</taxon>
        <taxon>Pterygota</taxon>
        <taxon>Neoptera</taxon>
        <taxon>Paraneoptera</taxon>
        <taxon>Hemiptera</taxon>
        <taxon>Auchenorrhyncha</taxon>
        <taxon>Cercopoidea</taxon>
        <taxon>Clastopteridae</taxon>
        <taxon>Clastoptera</taxon>
    </lineage>
</organism>
<evidence type="ECO:0000256" key="1">
    <source>
        <dbReference type="SAM" id="MobiDB-lite"/>
    </source>
</evidence>
<gene>
    <name evidence="2" type="ORF">g.30931</name>
</gene>
<feature type="region of interest" description="Disordered" evidence="1">
    <location>
        <begin position="514"/>
        <end position="546"/>
    </location>
</feature>
<reference evidence="2" key="1">
    <citation type="submission" date="2015-12" db="EMBL/GenBank/DDBJ databases">
        <title>De novo transcriptome assembly of four potential Pierce s Disease insect vectors from Arizona vineyards.</title>
        <authorList>
            <person name="Tassone E.E."/>
        </authorList>
    </citation>
    <scope>NUCLEOTIDE SEQUENCE</scope>
</reference>
<evidence type="ECO:0000313" key="2">
    <source>
        <dbReference type="EMBL" id="JAS24988.1"/>
    </source>
</evidence>
<feature type="region of interest" description="Disordered" evidence="1">
    <location>
        <begin position="341"/>
        <end position="361"/>
    </location>
</feature>
<feature type="compositionally biased region" description="Low complexity" evidence="1">
    <location>
        <begin position="351"/>
        <end position="361"/>
    </location>
</feature>
<proteinExistence type="predicted"/>
<name>A0A1B6DH52_9HEMI</name>
<sequence>MNTLIDERSQRKVKCNAVCFKFTVMDDEIIDYNLLQLSDNPETWLYKSQNYSGNKSTEEDYYGSCSNLAQNVNAIDSSCRQFDSRTYTRRKTCPLQPSFESYLEMDSSNNSPLPVNRTARSSLGLCSLSLYHDTSDFLVAPRAMTPPKLPLEINSLDSTDFEEPMPKRFTLDLSILSPVVPIKLHNPFKSSDTSDKSNVDNMSDVGIPSINNLTFNASIHNETTNTNINLENPTKFTNVVVNNFTNLNDDISQTYETENIAPAINLNTTLSINKPNLTKNGFDLNSTMTITPNKTKKGLLNGTITKSSFKAPLNTTFPKPTSNSIFLKTLNNTFTKSVDALSGGTEDDQISSASDSSYSSCSNIPRSVDDLHTIARLQEESLEERNTTPKSNDSVIKSIMNGDVQMSTPKSRYINSIDDSVFFDEPLSPIATLPDVNPLTNLLPAADNKSTTIYDKETNATFQRTGVQGGVSNPVGAIAAVTTSMMPKVSRLKRPTVVSHLPVSRLTRLPVVNSTFTRPPSVPATSIPRPASRLPAPRFRGRTLPK</sequence>